<dbReference type="InterPro" id="IPR052913">
    <property type="entry name" value="Glycopeptide_resist_protein"/>
</dbReference>
<gene>
    <name evidence="1" type="ORF">JJN12_08920</name>
</gene>
<accession>A0ABS1J161</accession>
<dbReference type="Proteomes" id="UP000604730">
    <property type="component" value="Unassembled WGS sequence"/>
</dbReference>
<comment type="caution">
    <text evidence="1">The sequence shown here is derived from an EMBL/GenBank/DDBJ whole genome shotgun (WGS) entry which is preliminary data.</text>
</comment>
<dbReference type="InterPro" id="IPR007391">
    <property type="entry name" value="Vancomycin_resist_VanW"/>
</dbReference>
<dbReference type="EMBL" id="JAEPRJ010000001">
    <property type="protein sequence ID" value="MBK5897897.1"/>
    <property type="molecule type" value="Genomic_DNA"/>
</dbReference>
<evidence type="ECO:0000313" key="1">
    <source>
        <dbReference type="EMBL" id="MBK5897897.1"/>
    </source>
</evidence>
<proteinExistence type="predicted"/>
<dbReference type="PANTHER" id="PTHR35788">
    <property type="entry name" value="EXPORTED PROTEIN-RELATED"/>
    <property type="match status" value="1"/>
</dbReference>
<dbReference type="Pfam" id="PF04294">
    <property type="entry name" value="VanW"/>
    <property type="match status" value="1"/>
</dbReference>
<organism evidence="1 2">
    <name type="scientific">Catonella massiliensis</name>
    <dbReference type="NCBI Taxonomy" id="2799636"/>
    <lineage>
        <taxon>Bacteria</taxon>
        <taxon>Bacillati</taxon>
        <taxon>Bacillota</taxon>
        <taxon>Clostridia</taxon>
        <taxon>Lachnospirales</taxon>
        <taxon>Lachnospiraceae</taxon>
        <taxon>Catonella</taxon>
    </lineage>
</organism>
<evidence type="ECO:0000313" key="2">
    <source>
        <dbReference type="Proteomes" id="UP000604730"/>
    </source>
</evidence>
<protein>
    <submittedName>
        <fullName evidence="1">VanW family protein</fullName>
    </submittedName>
</protein>
<sequence length="276" mass="32264">MKKRKLFCEISPFTYEISLCKERIKRRVRDFKNVTRFAKEKKTEKLPVLLYEHKSLMRRRLGGVRQDLQENKVVNLGLAAPKVSGILIKPGETFSFWKLVGNCTANKGYKEGMTISLGKVSEGVGGGMCQFTNLLHWMVLHTPLTITEHHHHDGFDLFPDFGRQVPFGTGTSIFYNHIDYRFRNDTDQTFQILVYTTKEYLCGEIRSEKELYVSYHVYIKDEKFVREGEDIYRVGKVYRRCNDKNTGRLLSEELLKENHAKVMYEIEEEKANVENS</sequence>
<name>A0ABS1J161_9FIRM</name>
<reference evidence="1 2" key="1">
    <citation type="submission" date="2021-01" db="EMBL/GenBank/DDBJ databases">
        <title>Isolation and description of Catonella massiliensis sp. nov., a novel Catonella species, isolated from a stable periodontitis subject.</title>
        <authorList>
            <person name="Antezack A."/>
            <person name="Boxberger M."/>
            <person name="La Scola B."/>
            <person name="Monnet-Corti V."/>
        </authorList>
    </citation>
    <scope>NUCLEOTIDE SEQUENCE [LARGE SCALE GENOMIC DNA]</scope>
    <source>
        <strain evidence="1 2">Marseille-Q4567</strain>
    </source>
</reference>
<dbReference type="RefSeq" id="WP_208429353.1">
    <property type="nucleotide sequence ID" value="NZ_JAEPRJ010000001.1"/>
</dbReference>
<dbReference type="PANTHER" id="PTHR35788:SF1">
    <property type="entry name" value="EXPORTED PROTEIN"/>
    <property type="match status" value="1"/>
</dbReference>
<keyword evidence="2" id="KW-1185">Reference proteome</keyword>